<feature type="domain" description="ParB-like N-terminal" evidence="2">
    <location>
        <begin position="16"/>
        <end position="85"/>
    </location>
</feature>
<comment type="caution">
    <text evidence="3">The sequence shown here is derived from an EMBL/GenBank/DDBJ whole genome shotgun (WGS) entry which is preliminary data.</text>
</comment>
<name>A0AAW6FTC1_9FIRM</name>
<dbReference type="Gene3D" id="3.90.1530.10">
    <property type="entry name" value="Conserved hypothetical protein from pyrococcus furiosus pfu- 392566-001, ParB domain"/>
    <property type="match status" value="1"/>
</dbReference>
<proteinExistence type="predicted"/>
<evidence type="ECO:0000313" key="4">
    <source>
        <dbReference type="Proteomes" id="UP001220658"/>
    </source>
</evidence>
<dbReference type="AlphaFoldDB" id="A0AAW6FTC1"/>
<dbReference type="SUPFAM" id="SSF110849">
    <property type="entry name" value="ParB/Sulfiredoxin"/>
    <property type="match status" value="1"/>
</dbReference>
<dbReference type="Proteomes" id="UP001220658">
    <property type="component" value="Unassembled WGS sequence"/>
</dbReference>
<reference evidence="3" key="1">
    <citation type="submission" date="2023-01" db="EMBL/GenBank/DDBJ databases">
        <title>Human gut microbiome strain richness.</title>
        <authorList>
            <person name="Chen-Liaw A."/>
        </authorList>
    </citation>
    <scope>NUCLEOTIDE SEQUENCE</scope>
    <source>
        <strain evidence="3">D55st1_G4_D55t1_190419</strain>
    </source>
</reference>
<organism evidence="3 4">
    <name type="scientific">Faecalitalea cylindroides</name>
    <dbReference type="NCBI Taxonomy" id="39483"/>
    <lineage>
        <taxon>Bacteria</taxon>
        <taxon>Bacillati</taxon>
        <taxon>Bacillota</taxon>
        <taxon>Erysipelotrichia</taxon>
        <taxon>Erysipelotrichales</taxon>
        <taxon>Erysipelotrichaceae</taxon>
        <taxon>Faecalitalea</taxon>
    </lineage>
</organism>
<dbReference type="EMBL" id="JAQNCK010000009">
    <property type="protein sequence ID" value="MDC0827974.1"/>
    <property type="molecule type" value="Genomic_DNA"/>
</dbReference>
<evidence type="ECO:0000259" key="2">
    <source>
        <dbReference type="Pfam" id="PF02195"/>
    </source>
</evidence>
<accession>A0AAW6FTC1</accession>
<protein>
    <submittedName>
        <fullName evidence="3">ParB N-terminal domain-containing protein</fullName>
    </submittedName>
</protein>
<evidence type="ECO:0000256" key="1">
    <source>
        <dbReference type="SAM" id="MobiDB-lite"/>
    </source>
</evidence>
<dbReference type="RefSeq" id="WP_195191150.1">
    <property type="nucleotide sequence ID" value="NZ_JADMUL010000011.1"/>
</dbReference>
<feature type="compositionally biased region" description="Acidic residues" evidence="1">
    <location>
        <begin position="173"/>
        <end position="186"/>
    </location>
</feature>
<gene>
    <name evidence="3" type="ORF">POG00_04530</name>
</gene>
<dbReference type="Pfam" id="PF02195">
    <property type="entry name" value="ParB_N"/>
    <property type="match status" value="1"/>
</dbReference>
<dbReference type="InterPro" id="IPR036086">
    <property type="entry name" value="ParB/Sulfiredoxin_sf"/>
</dbReference>
<dbReference type="InterPro" id="IPR003115">
    <property type="entry name" value="ParB_N"/>
</dbReference>
<sequence>MALLNEFMSGGEKKLKVHVSEIRRNERNFYAVVSENEEENVDNLATILREDGQDDNGVVYEDTSLNDGKKYTLLAGERRWKAITKNYENGLGDGMYEVKVVRRPADEIDELMRIVRNNAQRNKTKEVRAAEVKAMEVIWDGLVARGEKPEGKKRDWIGANIGLSPRRVQEYMTGEESDIGNEEANPEEGGNTATRRRNQPTLSSADAEYLRNLQKNLSESTGRKVKINKSFGITFYPNGFDDITTVLLDLGFTEDGYFR</sequence>
<evidence type="ECO:0000313" key="3">
    <source>
        <dbReference type="EMBL" id="MDC0827974.1"/>
    </source>
</evidence>
<dbReference type="CDD" id="cd16387">
    <property type="entry name" value="ParB_N_Srx"/>
    <property type="match status" value="1"/>
</dbReference>
<feature type="region of interest" description="Disordered" evidence="1">
    <location>
        <begin position="172"/>
        <end position="202"/>
    </location>
</feature>